<evidence type="ECO:0000313" key="2">
    <source>
        <dbReference type="EMBL" id="MPC55823.1"/>
    </source>
</evidence>
<comment type="caution">
    <text evidence="2">The sequence shown here is derived from an EMBL/GenBank/DDBJ whole genome shotgun (WGS) entry which is preliminary data.</text>
</comment>
<dbReference type="EMBL" id="VSRR010013467">
    <property type="protein sequence ID" value="MPC55823.1"/>
    <property type="molecule type" value="Genomic_DNA"/>
</dbReference>
<feature type="region of interest" description="Disordered" evidence="1">
    <location>
        <begin position="54"/>
        <end position="78"/>
    </location>
</feature>
<gene>
    <name evidence="2" type="ORF">E2C01_049768</name>
</gene>
<evidence type="ECO:0000313" key="3">
    <source>
        <dbReference type="Proteomes" id="UP000324222"/>
    </source>
</evidence>
<accession>A0A5B7GER6</accession>
<name>A0A5B7GER6_PORTR</name>
<proteinExistence type="predicted"/>
<dbReference type="AlphaFoldDB" id="A0A5B7GER6"/>
<evidence type="ECO:0000256" key="1">
    <source>
        <dbReference type="SAM" id="MobiDB-lite"/>
    </source>
</evidence>
<dbReference type="Proteomes" id="UP000324222">
    <property type="component" value="Unassembled WGS sequence"/>
</dbReference>
<organism evidence="2 3">
    <name type="scientific">Portunus trituberculatus</name>
    <name type="common">Swimming crab</name>
    <name type="synonym">Neptunus trituberculatus</name>
    <dbReference type="NCBI Taxonomy" id="210409"/>
    <lineage>
        <taxon>Eukaryota</taxon>
        <taxon>Metazoa</taxon>
        <taxon>Ecdysozoa</taxon>
        <taxon>Arthropoda</taxon>
        <taxon>Crustacea</taxon>
        <taxon>Multicrustacea</taxon>
        <taxon>Malacostraca</taxon>
        <taxon>Eumalacostraca</taxon>
        <taxon>Eucarida</taxon>
        <taxon>Decapoda</taxon>
        <taxon>Pleocyemata</taxon>
        <taxon>Brachyura</taxon>
        <taxon>Eubrachyura</taxon>
        <taxon>Portunoidea</taxon>
        <taxon>Portunidae</taxon>
        <taxon>Portuninae</taxon>
        <taxon>Portunus</taxon>
    </lineage>
</organism>
<keyword evidence="3" id="KW-1185">Reference proteome</keyword>
<sequence>MGRRVWEFRQESEDGTKGRVVVTAVVKERSRNDSLPGPPRGHKDPSCFTVAFSRAPGGGGGGGDVLKPTGVRDRTPRNVSKFSECDDNYFCSGQRMSKF</sequence>
<reference evidence="2 3" key="1">
    <citation type="submission" date="2019-05" db="EMBL/GenBank/DDBJ databases">
        <title>Another draft genome of Portunus trituberculatus and its Hox gene families provides insights of decapod evolution.</title>
        <authorList>
            <person name="Jeong J.-H."/>
            <person name="Song I."/>
            <person name="Kim S."/>
            <person name="Choi T."/>
            <person name="Kim D."/>
            <person name="Ryu S."/>
            <person name="Kim W."/>
        </authorList>
    </citation>
    <scope>NUCLEOTIDE SEQUENCE [LARGE SCALE GENOMIC DNA]</scope>
    <source>
        <tissue evidence="2">Muscle</tissue>
    </source>
</reference>
<protein>
    <submittedName>
        <fullName evidence="2">Uncharacterized protein</fullName>
    </submittedName>
</protein>